<evidence type="ECO:0000259" key="7">
    <source>
        <dbReference type="PROSITE" id="PS50188"/>
    </source>
</evidence>
<dbReference type="Proteomes" id="UP001497482">
    <property type="component" value="Chromosome 8"/>
</dbReference>
<evidence type="ECO:0000256" key="2">
    <source>
        <dbReference type="ARBA" id="ARBA00022771"/>
    </source>
</evidence>
<dbReference type="PRINTS" id="PR01407">
    <property type="entry name" value="BUTYPHLNCDUF"/>
</dbReference>
<evidence type="ECO:0000313" key="8">
    <source>
        <dbReference type="EMBL" id="CAL1613473.1"/>
    </source>
</evidence>
<dbReference type="SMART" id="SM00449">
    <property type="entry name" value="SPRY"/>
    <property type="match status" value="1"/>
</dbReference>
<dbReference type="PROSITE" id="PS00518">
    <property type="entry name" value="ZF_RING_1"/>
    <property type="match status" value="1"/>
</dbReference>
<proteinExistence type="predicted"/>
<dbReference type="Pfam" id="PF00622">
    <property type="entry name" value="SPRY"/>
    <property type="match status" value="1"/>
</dbReference>
<evidence type="ECO:0000259" key="6">
    <source>
        <dbReference type="PROSITE" id="PS50089"/>
    </source>
</evidence>
<dbReference type="Gene3D" id="2.60.120.920">
    <property type="match status" value="1"/>
</dbReference>
<dbReference type="InterPro" id="IPR017907">
    <property type="entry name" value="Znf_RING_CS"/>
</dbReference>
<evidence type="ECO:0008006" key="10">
    <source>
        <dbReference type="Google" id="ProtNLM"/>
    </source>
</evidence>
<evidence type="ECO:0000256" key="1">
    <source>
        <dbReference type="ARBA" id="ARBA00022723"/>
    </source>
</evidence>
<protein>
    <recommendedName>
        <fullName evidence="10">Zinc-binding protein A33-like</fullName>
    </recommendedName>
</protein>
<evidence type="ECO:0000313" key="9">
    <source>
        <dbReference type="Proteomes" id="UP001497482"/>
    </source>
</evidence>
<feature type="domain" description="RING-type" evidence="6">
    <location>
        <begin position="39"/>
        <end position="80"/>
    </location>
</feature>
<reference evidence="8 9" key="1">
    <citation type="submission" date="2024-04" db="EMBL/GenBank/DDBJ databases">
        <authorList>
            <person name="Waldvogel A.-M."/>
            <person name="Schoenle A."/>
        </authorList>
    </citation>
    <scope>NUCLEOTIDE SEQUENCE [LARGE SCALE GENOMIC DNA]</scope>
</reference>
<dbReference type="InterPro" id="IPR043136">
    <property type="entry name" value="B30.2/SPRY_sf"/>
</dbReference>
<dbReference type="InterPro" id="IPR003877">
    <property type="entry name" value="SPRY_dom"/>
</dbReference>
<dbReference type="SUPFAM" id="SSF49899">
    <property type="entry name" value="Concanavalin A-like lectins/glucanases"/>
    <property type="match status" value="1"/>
</dbReference>
<dbReference type="InterPro" id="IPR013083">
    <property type="entry name" value="Znf_RING/FYVE/PHD"/>
</dbReference>
<dbReference type="InterPro" id="IPR001841">
    <property type="entry name" value="Znf_RING"/>
</dbReference>
<dbReference type="Pfam" id="PF15227">
    <property type="entry name" value="zf-C3HC4_4"/>
    <property type="match status" value="1"/>
</dbReference>
<evidence type="ECO:0000256" key="3">
    <source>
        <dbReference type="ARBA" id="ARBA00022833"/>
    </source>
</evidence>
<dbReference type="SUPFAM" id="SSF57850">
    <property type="entry name" value="RING/U-box"/>
    <property type="match status" value="1"/>
</dbReference>
<keyword evidence="1" id="KW-0479">Metal-binding</keyword>
<keyword evidence="9" id="KW-1185">Reference proteome</keyword>
<keyword evidence="3" id="KW-0862">Zinc</keyword>
<feature type="coiled-coil region" evidence="5">
    <location>
        <begin position="184"/>
        <end position="218"/>
    </location>
</feature>
<dbReference type="EMBL" id="OZ035830">
    <property type="protein sequence ID" value="CAL1613473.1"/>
    <property type="molecule type" value="Genomic_DNA"/>
</dbReference>
<dbReference type="AlphaFoldDB" id="A0AAV2MJ80"/>
<dbReference type="SMART" id="SM00184">
    <property type="entry name" value="RING"/>
    <property type="match status" value="1"/>
</dbReference>
<dbReference type="FunFam" id="2.60.120.920:FF:000004">
    <property type="entry name" value="Butyrophilin subfamily 1 member A1"/>
    <property type="match status" value="1"/>
</dbReference>
<gene>
    <name evidence="8" type="ORF">KC01_LOCUS39678</name>
</gene>
<dbReference type="PROSITE" id="PS50089">
    <property type="entry name" value="ZF_RING_2"/>
    <property type="match status" value="1"/>
</dbReference>
<dbReference type="Gene3D" id="3.30.40.10">
    <property type="entry name" value="Zinc/RING finger domain, C3HC4 (zinc finger)"/>
    <property type="match status" value="1"/>
</dbReference>
<keyword evidence="5" id="KW-0175">Coiled coil</keyword>
<dbReference type="PANTHER" id="PTHR24103">
    <property type="entry name" value="E3 UBIQUITIN-PROTEIN LIGASE TRIM"/>
    <property type="match status" value="1"/>
</dbReference>
<dbReference type="InterPro" id="IPR050143">
    <property type="entry name" value="TRIM/RBCC"/>
</dbReference>
<keyword evidence="2 4" id="KW-0863">Zinc-finger</keyword>
<dbReference type="Pfam" id="PF13765">
    <property type="entry name" value="PRY"/>
    <property type="match status" value="1"/>
</dbReference>
<dbReference type="InterPro" id="IPR001870">
    <property type="entry name" value="B30.2/SPRY"/>
</dbReference>
<dbReference type="InterPro" id="IPR013320">
    <property type="entry name" value="ConA-like_dom_sf"/>
</dbReference>
<dbReference type="InterPro" id="IPR003879">
    <property type="entry name" value="Butyrophylin_SPRY"/>
</dbReference>
<dbReference type="PROSITE" id="PS50188">
    <property type="entry name" value="B302_SPRY"/>
    <property type="match status" value="1"/>
</dbReference>
<evidence type="ECO:0000256" key="5">
    <source>
        <dbReference type="SAM" id="Coils"/>
    </source>
</evidence>
<evidence type="ECO:0000256" key="4">
    <source>
        <dbReference type="PROSITE-ProRule" id="PRU00175"/>
    </source>
</evidence>
<feature type="domain" description="B30.2/SPRY" evidence="7">
    <location>
        <begin position="250"/>
        <end position="445"/>
    </location>
</feature>
<organism evidence="8 9">
    <name type="scientific">Knipowitschia caucasica</name>
    <name type="common">Caucasian dwarf goby</name>
    <name type="synonym">Pomatoschistus caucasicus</name>
    <dbReference type="NCBI Taxonomy" id="637954"/>
    <lineage>
        <taxon>Eukaryota</taxon>
        <taxon>Metazoa</taxon>
        <taxon>Chordata</taxon>
        <taxon>Craniata</taxon>
        <taxon>Vertebrata</taxon>
        <taxon>Euteleostomi</taxon>
        <taxon>Actinopterygii</taxon>
        <taxon>Neopterygii</taxon>
        <taxon>Teleostei</taxon>
        <taxon>Neoteleostei</taxon>
        <taxon>Acanthomorphata</taxon>
        <taxon>Gobiaria</taxon>
        <taxon>Gobiiformes</taxon>
        <taxon>Gobioidei</taxon>
        <taxon>Gobiidae</taxon>
        <taxon>Gobiinae</taxon>
        <taxon>Knipowitschia</taxon>
    </lineage>
</organism>
<dbReference type="InterPro" id="IPR006574">
    <property type="entry name" value="PRY"/>
</dbReference>
<dbReference type="SMART" id="SM00589">
    <property type="entry name" value="PRY"/>
    <property type="match status" value="1"/>
</dbReference>
<name>A0AAV2MJ80_KNICA</name>
<dbReference type="GO" id="GO:0008270">
    <property type="term" value="F:zinc ion binding"/>
    <property type="evidence" value="ECO:0007669"/>
    <property type="project" value="UniProtKB-KW"/>
</dbReference>
<accession>A0AAV2MJ80</accession>
<sequence length="450" mass="51907">MEVTNQRRNTSFMCTDLLKECQPFTMASVEGNLREELTCVICCDLFREPVMLACMHRFCRKCISRYWRGTPGPFTCPQCRKQYNNTQLQTDYLVTAMVEKVKGSCSFVKNYEKQVKEALESHRQKREDIINIIHKDEDNMDAIKTVSADLEARVRGEFRALRQILQEEEDCALGQLKREQHEELEKVRHHLEPTEKALKDLEENIKVLENTNRTMEQSSLTQLPQLRPCVQVELAPDFDADAFSHKYIAPLQYIAWRKMFKSLKPGPSPLLFDINTAHPNIIISQNKTLAMESDTPILYKAHHKRFLQCVNVLATQGFHTGRHYWEVELGSKSKWDLGVASEAVDRHARVKLSPGNGYWTLRLRNKGEYFAGTQPWTRLQLSAPLHRVGVFLDCDDKRVSFYNADDMGLIYSFTDGPRGKVYPFFSPCISNSPKPEPIQLLHYPPVAFSG</sequence>